<evidence type="ECO:0000313" key="3">
    <source>
        <dbReference type="Proteomes" id="UP001195483"/>
    </source>
</evidence>
<keyword evidence="3" id="KW-1185">Reference proteome</keyword>
<dbReference type="Proteomes" id="UP001195483">
    <property type="component" value="Unassembled WGS sequence"/>
</dbReference>
<feature type="transmembrane region" description="Helical" evidence="1">
    <location>
        <begin position="82"/>
        <end position="103"/>
    </location>
</feature>
<sequence>MGNYRGIIKRDLHLIITGTQATSFKLQKKCQWTVTQANTSQTKHFHELNVMMNLMKTGVPTKENAGKNFLGENTTNWKKRKFLFLIHVNISLITCNSLVYYRFALQIKTQKLNQ</sequence>
<dbReference type="AlphaFoldDB" id="A0AAE0VH90"/>
<proteinExistence type="predicted"/>
<reference evidence="2" key="1">
    <citation type="journal article" date="2021" name="Genome Biol. Evol.">
        <title>A High-Quality Reference Genome for a Parasitic Bivalve with Doubly Uniparental Inheritance (Bivalvia: Unionida).</title>
        <authorList>
            <person name="Smith C.H."/>
        </authorList>
    </citation>
    <scope>NUCLEOTIDE SEQUENCE</scope>
    <source>
        <strain evidence="2">CHS0354</strain>
    </source>
</reference>
<evidence type="ECO:0000256" key="1">
    <source>
        <dbReference type="SAM" id="Phobius"/>
    </source>
</evidence>
<reference evidence="2" key="2">
    <citation type="journal article" date="2021" name="Genome Biol. Evol.">
        <title>Developing a high-quality reference genome for a parasitic bivalve with doubly uniparental inheritance (Bivalvia: Unionida).</title>
        <authorList>
            <person name="Smith C.H."/>
        </authorList>
    </citation>
    <scope>NUCLEOTIDE SEQUENCE</scope>
    <source>
        <strain evidence="2">CHS0354</strain>
        <tissue evidence="2">Mantle</tissue>
    </source>
</reference>
<reference evidence="2" key="3">
    <citation type="submission" date="2023-05" db="EMBL/GenBank/DDBJ databases">
        <authorList>
            <person name="Smith C.H."/>
        </authorList>
    </citation>
    <scope>NUCLEOTIDE SEQUENCE</scope>
    <source>
        <strain evidence="2">CHS0354</strain>
        <tissue evidence="2">Mantle</tissue>
    </source>
</reference>
<name>A0AAE0VH90_9BIVA</name>
<organism evidence="2 3">
    <name type="scientific">Potamilus streckersoni</name>
    <dbReference type="NCBI Taxonomy" id="2493646"/>
    <lineage>
        <taxon>Eukaryota</taxon>
        <taxon>Metazoa</taxon>
        <taxon>Spiralia</taxon>
        <taxon>Lophotrochozoa</taxon>
        <taxon>Mollusca</taxon>
        <taxon>Bivalvia</taxon>
        <taxon>Autobranchia</taxon>
        <taxon>Heteroconchia</taxon>
        <taxon>Palaeoheterodonta</taxon>
        <taxon>Unionida</taxon>
        <taxon>Unionoidea</taxon>
        <taxon>Unionidae</taxon>
        <taxon>Ambleminae</taxon>
        <taxon>Lampsilini</taxon>
        <taxon>Potamilus</taxon>
    </lineage>
</organism>
<accession>A0AAE0VH90</accession>
<gene>
    <name evidence="2" type="ORF">CHS0354_023163</name>
</gene>
<protein>
    <submittedName>
        <fullName evidence="2">Uncharacterized protein</fullName>
    </submittedName>
</protein>
<evidence type="ECO:0000313" key="2">
    <source>
        <dbReference type="EMBL" id="KAK3576645.1"/>
    </source>
</evidence>
<keyword evidence="1" id="KW-0472">Membrane</keyword>
<keyword evidence="1" id="KW-1133">Transmembrane helix</keyword>
<comment type="caution">
    <text evidence="2">The sequence shown here is derived from an EMBL/GenBank/DDBJ whole genome shotgun (WGS) entry which is preliminary data.</text>
</comment>
<dbReference type="EMBL" id="JAEAOA010001402">
    <property type="protein sequence ID" value="KAK3576645.1"/>
    <property type="molecule type" value="Genomic_DNA"/>
</dbReference>
<keyword evidence="1" id="KW-0812">Transmembrane</keyword>